<feature type="region of interest" description="Disordered" evidence="1">
    <location>
        <begin position="604"/>
        <end position="660"/>
    </location>
</feature>
<evidence type="ECO:0000313" key="2">
    <source>
        <dbReference type="EMBL" id="MYL99802.1"/>
    </source>
</evidence>
<dbReference type="Proteomes" id="UP000465810">
    <property type="component" value="Unassembled WGS sequence"/>
</dbReference>
<feature type="compositionally biased region" description="Polar residues" evidence="1">
    <location>
        <begin position="610"/>
        <end position="660"/>
    </location>
</feature>
<organism evidence="2 3">
    <name type="scientific">Novosphingobium silvae</name>
    <dbReference type="NCBI Taxonomy" id="2692619"/>
    <lineage>
        <taxon>Bacteria</taxon>
        <taxon>Pseudomonadati</taxon>
        <taxon>Pseudomonadota</taxon>
        <taxon>Alphaproteobacteria</taxon>
        <taxon>Sphingomonadales</taxon>
        <taxon>Sphingomonadaceae</taxon>
        <taxon>Novosphingobium</taxon>
    </lineage>
</organism>
<sequence length="694" mass="73774">MPTLYHLRDGRTFIYGGADSLEARRQADRAARIAGGVDEALASGRDKALALLTDQADAAIARARTWADGEETPDPTDPASRSARLWARQARVDGEEQAAIARACVEQAAHQASRAEAGAAIALANGETQTALSSAAAEYSNQQALRSELAATQAILAQPLHETVAAGLAATAPGGVFRVRGSGSTYAIDYRNEAGAAVQLGAFPSKAYMDGIAPAVNGKVIALSRAANVDVANPVLDNGTAIRAALSEAMASGKTVDLGTDVFRMGTQWGGALAVTQTLKVRGDGGKFVATNGIGAKNFLALRAPISIEGVSFDNFAALITCDTNGIDLSDHDLVLRYINHLNCGQGLVLNTLESSRIRDLIIEGVTLEGLLNANGTGRGQGIRYQANGFRRAYLRNIFVRNCSYQGVRVGGYPHDLVLNRHIHMEAVHVDGVVSNGQSNGVQAFGSDVYMDDIFVRRVDCVDGASSNVEPVYTVGDRVSLGNIHVESAGNAQGGIAIKSSKTVQHGPIRYRTHLHPRMSAAIRIDGSDADLTKGITIEWIYEPLVASTPDGGTVDAYAVNYMRLDTMLTDTVEHYFVPHAVNTTSAPTLKIGPFGAKVMMQSTGGGRSTPASCAPTWSTRRCTSPRPTGFSSAPRSGLPTCQSSMATTTTSPCRTRLSTGRRTGPFPCERCWQVLLLRWEVRRSRSWFAGRQV</sequence>
<evidence type="ECO:0000256" key="1">
    <source>
        <dbReference type="SAM" id="MobiDB-lite"/>
    </source>
</evidence>
<accession>A0A7X4K976</accession>
<dbReference type="InterPro" id="IPR011050">
    <property type="entry name" value="Pectin_lyase_fold/virulence"/>
</dbReference>
<evidence type="ECO:0000313" key="3">
    <source>
        <dbReference type="Proteomes" id="UP000465810"/>
    </source>
</evidence>
<protein>
    <submittedName>
        <fullName evidence="2">Uncharacterized protein</fullName>
    </submittedName>
</protein>
<name>A0A7X4K976_9SPHN</name>
<reference evidence="2 3" key="1">
    <citation type="submission" date="2019-12" db="EMBL/GenBank/DDBJ databases">
        <authorList>
            <person name="Feng G."/>
            <person name="Zhu H."/>
        </authorList>
    </citation>
    <scope>NUCLEOTIDE SEQUENCE [LARGE SCALE GENOMIC DNA]</scope>
    <source>
        <strain evidence="2 3">FGD1</strain>
    </source>
</reference>
<keyword evidence="3" id="KW-1185">Reference proteome</keyword>
<comment type="caution">
    <text evidence="2">The sequence shown here is derived from an EMBL/GenBank/DDBJ whole genome shotgun (WGS) entry which is preliminary data.</text>
</comment>
<dbReference type="RefSeq" id="WP_160987225.1">
    <property type="nucleotide sequence ID" value="NZ_WVTD01000020.1"/>
</dbReference>
<dbReference type="AlphaFoldDB" id="A0A7X4K976"/>
<proteinExistence type="predicted"/>
<dbReference type="EMBL" id="WVTD01000020">
    <property type="protein sequence ID" value="MYL99802.1"/>
    <property type="molecule type" value="Genomic_DNA"/>
</dbReference>
<gene>
    <name evidence="2" type="ORF">GR702_18750</name>
</gene>
<dbReference type="SUPFAM" id="SSF51126">
    <property type="entry name" value="Pectin lyase-like"/>
    <property type="match status" value="1"/>
</dbReference>